<dbReference type="Pfam" id="PF00927">
    <property type="entry name" value="Transglut_C"/>
    <property type="match status" value="1"/>
</dbReference>
<dbReference type="InterPro" id="IPR008958">
    <property type="entry name" value="Transglutaminase_C"/>
</dbReference>
<dbReference type="InterPro" id="IPR013783">
    <property type="entry name" value="Ig-like_fold"/>
</dbReference>
<dbReference type="Proteomes" id="UP000288716">
    <property type="component" value="Unassembled WGS sequence"/>
</dbReference>
<dbReference type="Gene3D" id="2.60.40.10">
    <property type="entry name" value="Immunoglobulins"/>
    <property type="match status" value="1"/>
</dbReference>
<comment type="caution">
    <text evidence="2">The sequence shown here is derived from an EMBL/GenBank/DDBJ whole genome shotgun (WGS) entry which is preliminary data.</text>
</comment>
<dbReference type="SUPFAM" id="SSF49309">
    <property type="entry name" value="Transglutaminase, two C-terminal domains"/>
    <property type="match status" value="1"/>
</dbReference>
<dbReference type="EMBL" id="NCKV01011747">
    <property type="protein sequence ID" value="RWS21556.1"/>
    <property type="molecule type" value="Genomic_DNA"/>
</dbReference>
<organism evidence="2 3">
    <name type="scientific">Leptotrombidium deliense</name>
    <dbReference type="NCBI Taxonomy" id="299467"/>
    <lineage>
        <taxon>Eukaryota</taxon>
        <taxon>Metazoa</taxon>
        <taxon>Ecdysozoa</taxon>
        <taxon>Arthropoda</taxon>
        <taxon>Chelicerata</taxon>
        <taxon>Arachnida</taxon>
        <taxon>Acari</taxon>
        <taxon>Acariformes</taxon>
        <taxon>Trombidiformes</taxon>
        <taxon>Prostigmata</taxon>
        <taxon>Anystina</taxon>
        <taxon>Parasitengona</taxon>
        <taxon>Trombiculoidea</taxon>
        <taxon>Trombiculidae</taxon>
        <taxon>Leptotrombidium</taxon>
    </lineage>
</organism>
<dbReference type="InterPro" id="IPR050779">
    <property type="entry name" value="Transglutaminase"/>
</dbReference>
<dbReference type="VEuPathDB" id="VectorBase:LDEU010484"/>
<accession>A0A443S218</accession>
<feature type="domain" description="Transglutaminase C-terminal" evidence="1">
    <location>
        <begin position="40"/>
        <end position="132"/>
    </location>
</feature>
<sequence>MATKDYIAKLADQRTIIIDASAIIGNETYHVVERFALHSPKLEITAPSTVKRNSVFNVTVNFRNPLKQTLTNCSVIVEGKGFTRKVYNIPDVTASAMSKTTLMLTTSRIVSETFVLKLYTQALKESVGVAHVKVRGKLVRRFRKYTRKSKKGRRPAAYASNRSTPNVTADILVRIILFKLITQNFKLRWKYYKRYTWS</sequence>
<dbReference type="PANTHER" id="PTHR11590:SF40">
    <property type="entry name" value="HEMOCYTE PROTEIN-GLUTAMINE GAMMA-GLUTAMYLTRANSFERASE-LIKE PROTEIN"/>
    <property type="match status" value="1"/>
</dbReference>
<protein>
    <recommendedName>
        <fullName evidence="1">Transglutaminase C-terminal domain-containing protein</fullName>
    </recommendedName>
</protein>
<evidence type="ECO:0000313" key="2">
    <source>
        <dbReference type="EMBL" id="RWS21556.1"/>
    </source>
</evidence>
<dbReference type="InterPro" id="IPR036238">
    <property type="entry name" value="Transglutaminase_C_sf"/>
</dbReference>
<evidence type="ECO:0000259" key="1">
    <source>
        <dbReference type="Pfam" id="PF00927"/>
    </source>
</evidence>
<evidence type="ECO:0000313" key="3">
    <source>
        <dbReference type="Proteomes" id="UP000288716"/>
    </source>
</evidence>
<proteinExistence type="predicted"/>
<dbReference type="AlphaFoldDB" id="A0A443S218"/>
<name>A0A443S218_9ACAR</name>
<dbReference type="PANTHER" id="PTHR11590">
    <property type="entry name" value="PROTEIN-GLUTAMINE GAMMA-GLUTAMYLTRANSFERASE"/>
    <property type="match status" value="1"/>
</dbReference>
<dbReference type="OrthoDB" id="437511at2759"/>
<dbReference type="GO" id="GO:0003810">
    <property type="term" value="F:protein-glutamine gamma-glutamyltransferase activity"/>
    <property type="evidence" value="ECO:0007669"/>
    <property type="project" value="InterPro"/>
</dbReference>
<keyword evidence="3" id="KW-1185">Reference proteome</keyword>
<reference evidence="2 3" key="1">
    <citation type="journal article" date="2018" name="Gigascience">
        <title>Genomes of trombidid mites reveal novel predicted allergens and laterally-transferred genes associated with secondary metabolism.</title>
        <authorList>
            <person name="Dong X."/>
            <person name="Chaisiri K."/>
            <person name="Xia D."/>
            <person name="Armstrong S.D."/>
            <person name="Fang Y."/>
            <person name="Donnelly M.J."/>
            <person name="Kadowaki T."/>
            <person name="McGarry J.W."/>
            <person name="Darby A.C."/>
            <person name="Makepeace B.L."/>
        </authorList>
    </citation>
    <scope>NUCLEOTIDE SEQUENCE [LARGE SCALE GENOMIC DNA]</scope>
    <source>
        <strain evidence="2">UoL-UT</strain>
    </source>
</reference>
<gene>
    <name evidence="2" type="ORF">B4U80_14133</name>
</gene>